<dbReference type="PROSITE" id="PS50280">
    <property type="entry name" value="SET"/>
    <property type="match status" value="1"/>
</dbReference>
<organism evidence="5 6">
    <name type="scientific">Prototheca wickerhamii</name>
    <dbReference type="NCBI Taxonomy" id="3111"/>
    <lineage>
        <taxon>Eukaryota</taxon>
        <taxon>Viridiplantae</taxon>
        <taxon>Chlorophyta</taxon>
        <taxon>core chlorophytes</taxon>
        <taxon>Trebouxiophyceae</taxon>
        <taxon>Chlorellales</taxon>
        <taxon>Chlorellaceae</taxon>
        <taxon>Prototheca</taxon>
    </lineage>
</organism>
<dbReference type="PANTHER" id="PTHR13271:SF103">
    <property type="entry name" value="N-METHYLTRANSFERASE DOMAIN AND SET DOMAIN CONTAINING PROTEIN-RELATED"/>
    <property type="match status" value="1"/>
</dbReference>
<evidence type="ECO:0000256" key="3">
    <source>
        <dbReference type="ARBA" id="ARBA00022691"/>
    </source>
</evidence>
<keyword evidence="3" id="KW-0949">S-adenosyl-L-methionine</keyword>
<evidence type="ECO:0000256" key="2">
    <source>
        <dbReference type="ARBA" id="ARBA00022679"/>
    </source>
</evidence>
<protein>
    <recommendedName>
        <fullName evidence="4">SET domain-containing protein</fullName>
    </recommendedName>
</protein>
<dbReference type="GO" id="GO:0016279">
    <property type="term" value="F:protein-lysine N-methyltransferase activity"/>
    <property type="evidence" value="ECO:0007669"/>
    <property type="project" value="TreeGrafter"/>
</dbReference>
<dbReference type="GO" id="GO:0032259">
    <property type="term" value="P:methylation"/>
    <property type="evidence" value="ECO:0007669"/>
    <property type="project" value="UniProtKB-KW"/>
</dbReference>
<dbReference type="CDD" id="cd10527">
    <property type="entry name" value="SET_LSMT"/>
    <property type="match status" value="1"/>
</dbReference>
<gene>
    <name evidence="5" type="ORF">QBZ16_002035</name>
</gene>
<proteinExistence type="predicted"/>
<feature type="domain" description="SET" evidence="4">
    <location>
        <begin position="15"/>
        <end position="238"/>
    </location>
</feature>
<sequence length="414" mass="45238">MPAARRWAAEQGVDSTIRIASFGALRGCAATREILPGENLLSIPQEVLIYETSVRNTDLGQMLSAIPNLTIDNLLIIFTMIDRHDPDSRWARYWASLPAAFYTGLTFPGELVSSLSGTAGALELTRAQSHLRLQYEATQPLFAMLLAAYPQLLQADWFTYAAYCWAAELWYSYAFEIEFPGDAADATSTPVMVPFACHINHSPAPHVVRYGRVDDHGRLNFRAFRPCAQGEQAFISYGPVPNLKLLCYYGFVIAENPHDVVPLTLELPAGTGAELQARQREALARLDLGLDHSLCAAKISPRLLGTLRVVVATHEELALVDAGRDPVAGPLNAENEGQALRTLDVALAGLLDPLGACPLLEAAPAPPRAAAPPNENGLDDQWIGSREMCRLYVLGQRDILCSTRDQVHRLLSSL</sequence>
<evidence type="ECO:0000259" key="4">
    <source>
        <dbReference type="PROSITE" id="PS50280"/>
    </source>
</evidence>
<evidence type="ECO:0000313" key="6">
    <source>
        <dbReference type="Proteomes" id="UP001255856"/>
    </source>
</evidence>
<keyword evidence="6" id="KW-1185">Reference proteome</keyword>
<evidence type="ECO:0000313" key="5">
    <source>
        <dbReference type="EMBL" id="KAK2079640.1"/>
    </source>
</evidence>
<evidence type="ECO:0000256" key="1">
    <source>
        <dbReference type="ARBA" id="ARBA00022603"/>
    </source>
</evidence>
<comment type="caution">
    <text evidence="5">The sequence shown here is derived from an EMBL/GenBank/DDBJ whole genome shotgun (WGS) entry which is preliminary data.</text>
</comment>
<dbReference type="Gene3D" id="3.90.1410.10">
    <property type="entry name" value="set domain protein methyltransferase, domain 1"/>
    <property type="match status" value="1"/>
</dbReference>
<dbReference type="InterPro" id="IPR050600">
    <property type="entry name" value="SETD3_SETD6_MTase"/>
</dbReference>
<dbReference type="AlphaFoldDB" id="A0AAD9IMV8"/>
<dbReference type="Proteomes" id="UP001255856">
    <property type="component" value="Unassembled WGS sequence"/>
</dbReference>
<dbReference type="InterPro" id="IPR036464">
    <property type="entry name" value="Rubisco_LSMT_subst-bd_sf"/>
</dbReference>
<dbReference type="Pfam" id="PF00856">
    <property type="entry name" value="SET"/>
    <property type="match status" value="1"/>
</dbReference>
<name>A0AAD9IMV8_PROWI</name>
<keyword evidence="2" id="KW-0808">Transferase</keyword>
<dbReference type="InterPro" id="IPR046341">
    <property type="entry name" value="SET_dom_sf"/>
</dbReference>
<reference evidence="5" key="1">
    <citation type="submission" date="2021-01" db="EMBL/GenBank/DDBJ databases">
        <authorList>
            <person name="Eckstrom K.M.E."/>
        </authorList>
    </citation>
    <scope>NUCLEOTIDE SEQUENCE</scope>
    <source>
        <strain evidence="5">UVCC 0001</strain>
    </source>
</reference>
<keyword evidence="1" id="KW-0489">Methyltransferase</keyword>
<dbReference type="EMBL" id="JASFZW010000002">
    <property type="protein sequence ID" value="KAK2079640.1"/>
    <property type="molecule type" value="Genomic_DNA"/>
</dbReference>
<accession>A0AAD9IMV8</accession>
<dbReference type="InterPro" id="IPR001214">
    <property type="entry name" value="SET_dom"/>
</dbReference>
<dbReference type="Gene3D" id="3.90.1420.10">
    <property type="entry name" value="Rubisco LSMT, substrate-binding domain"/>
    <property type="match status" value="1"/>
</dbReference>
<dbReference type="SUPFAM" id="SSF82199">
    <property type="entry name" value="SET domain"/>
    <property type="match status" value="1"/>
</dbReference>
<dbReference type="PANTHER" id="PTHR13271">
    <property type="entry name" value="UNCHARACTERIZED PUTATIVE METHYLTRANSFERASE"/>
    <property type="match status" value="1"/>
</dbReference>